<dbReference type="Pfam" id="PF02732">
    <property type="entry name" value="ERCC4"/>
    <property type="match status" value="1"/>
</dbReference>
<evidence type="ECO:0000256" key="7">
    <source>
        <dbReference type="ARBA" id="ARBA00022763"/>
    </source>
</evidence>
<keyword evidence="6 13" id="KW-0255">Endonuclease</keyword>
<dbReference type="InterPro" id="IPR011335">
    <property type="entry name" value="Restrct_endonuc-II-like"/>
</dbReference>
<evidence type="ECO:0000313" key="16">
    <source>
        <dbReference type="RefSeq" id="XP_015609411.1"/>
    </source>
</evidence>
<dbReference type="SUPFAM" id="SSF47802">
    <property type="entry name" value="DNA polymerase beta, N-terminal domain-like"/>
    <property type="match status" value="1"/>
</dbReference>
<keyword evidence="11 13" id="KW-0234">DNA repair</keyword>
<comment type="subunit">
    <text evidence="13">Interacts with EME1.</text>
</comment>
<dbReference type="GO" id="GO:0008821">
    <property type="term" value="F:crossover junction DNA endonuclease activity"/>
    <property type="evidence" value="ECO:0007669"/>
    <property type="project" value="UniProtKB-UniRule"/>
</dbReference>
<dbReference type="SMART" id="SM00891">
    <property type="entry name" value="ERCC4"/>
    <property type="match status" value="1"/>
</dbReference>
<keyword evidence="15" id="KW-1185">Reference proteome</keyword>
<evidence type="ECO:0000256" key="2">
    <source>
        <dbReference type="ARBA" id="ARBA00004123"/>
    </source>
</evidence>
<dbReference type="KEGG" id="ccin:107274638"/>
<dbReference type="InterPro" id="IPR047417">
    <property type="entry name" value="WHD_MUS81"/>
</dbReference>
<dbReference type="CTD" id="80198"/>
<dbReference type="Gene3D" id="3.40.50.10130">
    <property type="match status" value="1"/>
</dbReference>
<comment type="similarity">
    <text evidence="3 13">Belongs to the XPF family.</text>
</comment>
<dbReference type="Gene3D" id="1.10.150.670">
    <property type="entry name" value="Crossover junction endonuclease EME1, DNA-binding domain"/>
    <property type="match status" value="1"/>
</dbReference>
<gene>
    <name evidence="16 17" type="primary">LOC107274638</name>
</gene>
<keyword evidence="5 13" id="KW-0479">Metal-binding</keyword>
<dbReference type="InterPro" id="IPR036388">
    <property type="entry name" value="WH-like_DNA-bd_sf"/>
</dbReference>
<evidence type="ECO:0000256" key="4">
    <source>
        <dbReference type="ARBA" id="ARBA00022722"/>
    </source>
</evidence>
<protein>
    <recommendedName>
        <fullName evidence="13">Crossover junction endonuclease MUS81</fullName>
        <ecNumber evidence="13">3.1.22.-</ecNumber>
    </recommendedName>
</protein>
<dbReference type="Pfam" id="PF21136">
    <property type="entry name" value="WHD_MUS81"/>
    <property type="match status" value="1"/>
</dbReference>
<evidence type="ECO:0000256" key="13">
    <source>
        <dbReference type="RuleBase" id="RU369042"/>
    </source>
</evidence>
<keyword evidence="10 13" id="KW-0233">DNA recombination</keyword>
<evidence type="ECO:0000313" key="17">
    <source>
        <dbReference type="RefSeq" id="XP_015609412.1"/>
    </source>
</evidence>
<dbReference type="EC" id="3.1.22.-" evidence="13"/>
<dbReference type="FunFam" id="1.10.150.110:FF:000001">
    <property type="entry name" value="Putative Crossover junction endonuclease MUS81"/>
    <property type="match status" value="1"/>
</dbReference>
<dbReference type="InterPro" id="IPR010996">
    <property type="entry name" value="HHH_MUS81"/>
</dbReference>
<dbReference type="GO" id="GO:0046872">
    <property type="term" value="F:metal ion binding"/>
    <property type="evidence" value="ECO:0007669"/>
    <property type="project" value="UniProtKB-UniRule"/>
</dbReference>
<evidence type="ECO:0000256" key="12">
    <source>
        <dbReference type="ARBA" id="ARBA00023242"/>
    </source>
</evidence>
<dbReference type="Proteomes" id="UP000694920">
    <property type="component" value="Unplaced"/>
</dbReference>
<dbReference type="FunFam" id="1.10.10.10:FF:000307">
    <property type="entry name" value="Crossover junction endonuclease MUS81"/>
    <property type="match status" value="1"/>
</dbReference>
<evidence type="ECO:0000259" key="14">
    <source>
        <dbReference type="SMART" id="SM00891"/>
    </source>
</evidence>
<dbReference type="RefSeq" id="XP_015609412.1">
    <property type="nucleotide sequence ID" value="XM_015753926.2"/>
</dbReference>
<comment type="subcellular location">
    <subcellularLocation>
        <location evidence="2 13">Nucleus</location>
    </subcellularLocation>
</comment>
<evidence type="ECO:0000256" key="10">
    <source>
        <dbReference type="ARBA" id="ARBA00023172"/>
    </source>
</evidence>
<dbReference type="InterPro" id="IPR042530">
    <property type="entry name" value="EME1/EME2_C"/>
</dbReference>
<organism evidence="15 17">
    <name type="scientific">Cephus cinctus</name>
    <name type="common">Wheat stem sawfly</name>
    <dbReference type="NCBI Taxonomy" id="211228"/>
    <lineage>
        <taxon>Eukaryota</taxon>
        <taxon>Metazoa</taxon>
        <taxon>Ecdysozoa</taxon>
        <taxon>Arthropoda</taxon>
        <taxon>Hexapoda</taxon>
        <taxon>Insecta</taxon>
        <taxon>Pterygota</taxon>
        <taxon>Neoptera</taxon>
        <taxon>Endopterygota</taxon>
        <taxon>Hymenoptera</taxon>
        <taxon>Cephoidea</taxon>
        <taxon>Cephidae</taxon>
        <taxon>Cephus</taxon>
    </lineage>
</organism>
<evidence type="ECO:0000313" key="15">
    <source>
        <dbReference type="Proteomes" id="UP000694920"/>
    </source>
</evidence>
<sequence>MKRVKVKQSCPNPLFECWLQEWKDEAANKGSDMQYCFSKALNTLKKYPLPLDSGKDCIILQHFGTKLCSMLDRKLKEYRQQSTKSFNNVIKYVENDIDVDKSTKQNTKKKSDTSVIAEKHVSPDSLNKQYVPACRSGGYAILLTLYNKTKKSDYIGYMCKKSIEEDAQVLCDKSFKRPDPGSYYTAWSSMSTLITKGLVIKFSNPAKYKLTDQGLALAMKLSEVDKYESQSTSSYNEGKSTVTKASKVKVHSLSLSDSDNPDYSGNVYTDLKELDLPNLSPEINTKALTCLESRTTNNYCNDAIDVLEIESSPEQLSESLEPVVYINTKSSNEYALENHLQITDKITSNKMNKSKETERNAVLQIENIVTQSPSSPTSTLMKNSWNCEPNTFDIILLVDTQETAGGKTKPKDDATIAELSQTKVLFEIRHLKVGDFTWIARCRKTNNELILPYIVERKRIDDLSSSIRDGRFHEQKFRLKQSGIENLIYMVESHGNNKHTVIPLTTLLQAAVNSMVQEGFTVKYTNSHRDSMLYLATLTRILTQTYEKKHLICCKKENVVTNNIMSRTIALMDFNLFNKSASKTKNFKVKEMLIRQLLQLKGLSVEKALAIVEKYPTPRILSESLNNAKHDGDKLLASIQCGYMKRQLGPTISRTVYQLYTKRTLS</sequence>
<dbReference type="CDD" id="cd20074">
    <property type="entry name" value="XPF_nuclease_Mus81"/>
    <property type="match status" value="1"/>
</dbReference>
<dbReference type="RefSeq" id="XP_015609411.1">
    <property type="nucleotide sequence ID" value="XM_015753925.2"/>
</dbReference>
<dbReference type="PANTHER" id="PTHR13451:SF0">
    <property type="entry name" value="CROSSOVER JUNCTION ENDONUCLEASE MUS81"/>
    <property type="match status" value="1"/>
</dbReference>
<dbReference type="Gene3D" id="1.10.150.110">
    <property type="entry name" value="DNA polymerase beta, N-terminal domain-like"/>
    <property type="match status" value="1"/>
</dbReference>
<evidence type="ECO:0000256" key="11">
    <source>
        <dbReference type="ARBA" id="ARBA00023204"/>
    </source>
</evidence>
<dbReference type="GO" id="GO:0000712">
    <property type="term" value="P:resolution of meiotic recombination intermediates"/>
    <property type="evidence" value="ECO:0007669"/>
    <property type="project" value="TreeGrafter"/>
</dbReference>
<dbReference type="InterPro" id="IPR006166">
    <property type="entry name" value="ERCC4_domain"/>
</dbReference>
<dbReference type="InterPro" id="IPR047416">
    <property type="entry name" value="XPF_nuclease_Mus81"/>
</dbReference>
<dbReference type="CDD" id="cd21036">
    <property type="entry name" value="WH_MUS81"/>
    <property type="match status" value="1"/>
</dbReference>
<dbReference type="InterPro" id="IPR027421">
    <property type="entry name" value="DNA_pol_lamdba_lyase_dom_sf"/>
</dbReference>
<dbReference type="Pfam" id="PF14716">
    <property type="entry name" value="HHH_8"/>
    <property type="match status" value="1"/>
</dbReference>
<keyword evidence="8 13" id="KW-0378">Hydrolase</keyword>
<accession>A0AAJ7FUU7</accession>
<dbReference type="GO" id="GO:0006308">
    <property type="term" value="P:DNA catabolic process"/>
    <property type="evidence" value="ECO:0007669"/>
    <property type="project" value="UniProtKB-UniRule"/>
</dbReference>
<name>A0AAJ7FUU7_CEPCN</name>
<keyword evidence="12 13" id="KW-0539">Nucleus</keyword>
<proteinExistence type="inferred from homology"/>
<dbReference type="AlphaFoldDB" id="A0AAJ7FUU7"/>
<dbReference type="GeneID" id="107274638"/>
<dbReference type="GO" id="GO:0048257">
    <property type="term" value="F:3'-flap endonuclease activity"/>
    <property type="evidence" value="ECO:0007669"/>
    <property type="project" value="TreeGrafter"/>
</dbReference>
<evidence type="ECO:0000256" key="3">
    <source>
        <dbReference type="ARBA" id="ARBA00010015"/>
    </source>
</evidence>
<evidence type="ECO:0000256" key="5">
    <source>
        <dbReference type="ARBA" id="ARBA00022723"/>
    </source>
</evidence>
<comment type="function">
    <text evidence="13">Interacts with EME1 to form a DNA structure-specific endonuclease with substrate preference for branched DNA structures with a 5'-end at the branch nick. Typical substrates include 3'-flap structures, D-loops, replication forks and nicked Holliday junctions. May be required in mitosis for the processing of stalled or collapsed replication fork intermediates. May be required in meiosis for the repair of meiosis-specific double strand breaks subsequent to single-end invasion (SEI).</text>
</comment>
<evidence type="ECO:0000256" key="8">
    <source>
        <dbReference type="ARBA" id="ARBA00022801"/>
    </source>
</evidence>
<dbReference type="GO" id="GO:0003677">
    <property type="term" value="F:DNA binding"/>
    <property type="evidence" value="ECO:0007669"/>
    <property type="project" value="UniProtKB-UniRule"/>
</dbReference>
<dbReference type="GO" id="GO:0031297">
    <property type="term" value="P:replication fork processing"/>
    <property type="evidence" value="ECO:0007669"/>
    <property type="project" value="UniProtKB-ARBA"/>
</dbReference>
<feature type="domain" description="ERCC4" evidence="14">
    <location>
        <begin position="395"/>
        <end position="495"/>
    </location>
</feature>
<dbReference type="PANTHER" id="PTHR13451">
    <property type="entry name" value="CLASS II CROSSOVER JUNCTION ENDONUCLEASE MUS81"/>
    <property type="match status" value="1"/>
</dbReference>
<dbReference type="SUPFAM" id="SSF52980">
    <property type="entry name" value="Restriction endonuclease-like"/>
    <property type="match status" value="1"/>
</dbReference>
<evidence type="ECO:0000256" key="1">
    <source>
        <dbReference type="ARBA" id="ARBA00001946"/>
    </source>
</evidence>
<evidence type="ECO:0000256" key="6">
    <source>
        <dbReference type="ARBA" id="ARBA00022759"/>
    </source>
</evidence>
<dbReference type="GO" id="GO:0000727">
    <property type="term" value="P:double-strand break repair via break-induced replication"/>
    <property type="evidence" value="ECO:0007669"/>
    <property type="project" value="UniProtKB-UniRule"/>
</dbReference>
<reference evidence="16 17" key="1">
    <citation type="submission" date="2025-04" db="UniProtKB">
        <authorList>
            <consortium name="RefSeq"/>
        </authorList>
    </citation>
    <scope>IDENTIFICATION</scope>
</reference>
<keyword evidence="4 13" id="KW-0540">Nuclease</keyword>
<dbReference type="Pfam" id="PF21292">
    <property type="entry name" value="EME1-MUS81_C"/>
    <property type="match status" value="1"/>
</dbReference>
<dbReference type="FunFam" id="3.40.50.10130:FF:000003">
    <property type="entry name" value="Crossover junction endonuclease MUS81"/>
    <property type="match status" value="1"/>
</dbReference>
<evidence type="ECO:0000256" key="9">
    <source>
        <dbReference type="ARBA" id="ARBA00022842"/>
    </source>
</evidence>
<comment type="cofactor">
    <cofactor evidence="1 13">
        <name>Mg(2+)</name>
        <dbReference type="ChEBI" id="CHEBI:18420"/>
    </cofactor>
</comment>
<dbReference type="Gene3D" id="1.10.10.10">
    <property type="entry name" value="Winged helix-like DNA-binding domain superfamily/Winged helix DNA-binding domain"/>
    <property type="match status" value="1"/>
</dbReference>
<dbReference type="GO" id="GO:0005634">
    <property type="term" value="C:nucleus"/>
    <property type="evidence" value="ECO:0007669"/>
    <property type="project" value="UniProtKB-SubCell"/>
</dbReference>
<keyword evidence="9 13" id="KW-0460">Magnesium</keyword>
<dbReference type="InterPro" id="IPR033309">
    <property type="entry name" value="Mus81"/>
</dbReference>
<keyword evidence="7 13" id="KW-0227">DNA damage</keyword>
<dbReference type="GO" id="GO:0031573">
    <property type="term" value="P:mitotic intra-S DNA damage checkpoint signaling"/>
    <property type="evidence" value="ECO:0007669"/>
    <property type="project" value="TreeGrafter"/>
</dbReference>
<dbReference type="GO" id="GO:0048476">
    <property type="term" value="C:Holliday junction resolvase complex"/>
    <property type="evidence" value="ECO:0007669"/>
    <property type="project" value="UniProtKB-UniRule"/>
</dbReference>